<reference evidence="2 3" key="1">
    <citation type="submission" date="2023-04" db="EMBL/GenBank/DDBJ databases">
        <title>Luteimonas sp. M1R5S18.</title>
        <authorList>
            <person name="Sun J.-Q."/>
        </authorList>
    </citation>
    <scope>NUCLEOTIDE SEQUENCE [LARGE SCALE GENOMIC DNA]</scope>
    <source>
        <strain evidence="2 3">M1R5S18</strain>
    </source>
</reference>
<protein>
    <recommendedName>
        <fullName evidence="4">Glycosyltransferase RgtA/B/C/D-like domain-containing protein</fullName>
    </recommendedName>
</protein>
<comment type="caution">
    <text evidence="2">The sequence shown here is derived from an EMBL/GenBank/DDBJ whole genome shotgun (WGS) entry which is preliminary data.</text>
</comment>
<dbReference type="RefSeq" id="WP_280602785.1">
    <property type="nucleotide sequence ID" value="NZ_JARXRN010000028.1"/>
</dbReference>
<evidence type="ECO:0000256" key="1">
    <source>
        <dbReference type="SAM" id="Phobius"/>
    </source>
</evidence>
<feature type="transmembrane region" description="Helical" evidence="1">
    <location>
        <begin position="112"/>
        <end position="130"/>
    </location>
</feature>
<keyword evidence="1" id="KW-0472">Membrane</keyword>
<feature type="transmembrane region" description="Helical" evidence="1">
    <location>
        <begin position="416"/>
        <end position="435"/>
    </location>
</feature>
<evidence type="ECO:0000313" key="2">
    <source>
        <dbReference type="EMBL" id="MDH5831830.1"/>
    </source>
</evidence>
<keyword evidence="1" id="KW-0812">Transmembrane</keyword>
<keyword evidence="3" id="KW-1185">Reference proteome</keyword>
<feature type="transmembrane region" description="Helical" evidence="1">
    <location>
        <begin position="79"/>
        <end position="100"/>
    </location>
</feature>
<proteinExistence type="predicted"/>
<gene>
    <name evidence="2" type="ORF">QFW80_15015</name>
</gene>
<feature type="transmembrane region" description="Helical" evidence="1">
    <location>
        <begin position="20"/>
        <end position="41"/>
    </location>
</feature>
<evidence type="ECO:0000313" key="3">
    <source>
        <dbReference type="Proteomes" id="UP001156831"/>
    </source>
</evidence>
<feature type="transmembrane region" description="Helical" evidence="1">
    <location>
        <begin position="441"/>
        <end position="457"/>
    </location>
</feature>
<feature type="transmembrane region" description="Helical" evidence="1">
    <location>
        <begin position="182"/>
        <end position="198"/>
    </location>
</feature>
<sequence length="482" mass="52054">MNPDAAPTGRSAADRPRAQAPTSLCWVLVAAVLVLVFDPGIMSNDSVQSLKQARAFAFTDWHPPVMAILWSVLDRIVPGPAGMLVAQAVLYSFAAARLCATAFPTLSERTGHWPVVIAFSLFPPAMSIVGMIWKDVWMSGFLMLALSYLFSALRARGPTGAWRPVAMVVACCLAATLFRHNALAATAGLLAGAAYHVLGRMAGFRRLAAACVAGLVMSVLLAGLASAFNRLVAEPAQITTALRLYDIAGIVANSDAPADAAALALSGPAVLTTDRSRFLDNVLRSYTPASATPVVSPRGRNAPFSVQIYRRHDAEGVARVWTTMIGRYPLAYARHRLRVTACLLQLCDRAAWIQHTYFLNERYAFDASVQPDTVQWAARKVWLSPSLAILYMPAFWFLAALAGGVVGLLRNSPSPLFFMAASALGLLASLVLTSPVESFRYVHWIMLLGWTTCFLLLEHRMSRAPGAARENARGQDAAGIRR</sequence>
<feature type="transmembrane region" description="Helical" evidence="1">
    <location>
        <begin position="388"/>
        <end position="409"/>
    </location>
</feature>
<dbReference type="EMBL" id="JARXRN010000028">
    <property type="protein sequence ID" value="MDH5831830.1"/>
    <property type="molecule type" value="Genomic_DNA"/>
</dbReference>
<organism evidence="2 3">
    <name type="scientific">Luteimonas rhizosphaericola</name>
    <dbReference type="NCBI Taxonomy" id="3042024"/>
    <lineage>
        <taxon>Bacteria</taxon>
        <taxon>Pseudomonadati</taxon>
        <taxon>Pseudomonadota</taxon>
        <taxon>Gammaproteobacteria</taxon>
        <taxon>Lysobacterales</taxon>
        <taxon>Lysobacteraceae</taxon>
        <taxon>Luteimonas</taxon>
    </lineage>
</organism>
<feature type="transmembrane region" description="Helical" evidence="1">
    <location>
        <begin position="136"/>
        <end position="153"/>
    </location>
</feature>
<evidence type="ECO:0008006" key="4">
    <source>
        <dbReference type="Google" id="ProtNLM"/>
    </source>
</evidence>
<feature type="transmembrane region" description="Helical" evidence="1">
    <location>
        <begin position="160"/>
        <end position="176"/>
    </location>
</feature>
<feature type="transmembrane region" description="Helical" evidence="1">
    <location>
        <begin position="207"/>
        <end position="228"/>
    </location>
</feature>
<name>A0ABT6JMC3_9GAMM</name>
<keyword evidence="1" id="KW-1133">Transmembrane helix</keyword>
<dbReference type="Proteomes" id="UP001156831">
    <property type="component" value="Unassembled WGS sequence"/>
</dbReference>
<accession>A0ABT6JMC3</accession>